<keyword evidence="5 10" id="KW-1133">Transmembrane helix</keyword>
<keyword evidence="7 10" id="KW-0472">Membrane</keyword>
<dbReference type="CDD" id="cd14966">
    <property type="entry name" value="7tmD_STE3"/>
    <property type="match status" value="1"/>
</dbReference>
<evidence type="ECO:0000256" key="1">
    <source>
        <dbReference type="ARBA" id="ARBA00004141"/>
    </source>
</evidence>
<evidence type="ECO:0000313" key="12">
    <source>
        <dbReference type="Proteomes" id="UP000054007"/>
    </source>
</evidence>
<dbReference type="Pfam" id="PF02076">
    <property type="entry name" value="STE3"/>
    <property type="match status" value="1"/>
</dbReference>
<dbReference type="EMBL" id="KN880484">
    <property type="protein sequence ID" value="KIY69427.1"/>
    <property type="molecule type" value="Genomic_DNA"/>
</dbReference>
<reference evidence="11 12" key="1">
    <citation type="journal article" date="2015" name="Fungal Genet. Biol.">
        <title>Evolution of novel wood decay mechanisms in Agaricales revealed by the genome sequences of Fistulina hepatica and Cylindrobasidium torrendii.</title>
        <authorList>
            <person name="Floudas D."/>
            <person name="Held B.W."/>
            <person name="Riley R."/>
            <person name="Nagy L.G."/>
            <person name="Koehler G."/>
            <person name="Ransdell A.S."/>
            <person name="Younus H."/>
            <person name="Chow J."/>
            <person name="Chiniquy J."/>
            <person name="Lipzen A."/>
            <person name="Tritt A."/>
            <person name="Sun H."/>
            <person name="Haridas S."/>
            <person name="LaButti K."/>
            <person name="Ohm R.A."/>
            <person name="Kues U."/>
            <person name="Blanchette R.A."/>
            <person name="Grigoriev I.V."/>
            <person name="Minto R.E."/>
            <person name="Hibbett D.S."/>
        </authorList>
    </citation>
    <scope>NUCLEOTIDE SEQUENCE [LARGE SCALE GENOMIC DNA]</scope>
    <source>
        <strain evidence="11 12">FP15055 ss-10</strain>
    </source>
</reference>
<feature type="transmembrane region" description="Helical" evidence="10">
    <location>
        <begin position="36"/>
        <end position="58"/>
    </location>
</feature>
<comment type="subcellular location">
    <subcellularLocation>
        <location evidence="1">Membrane</location>
        <topology evidence="1">Multi-pass membrane protein</topology>
    </subcellularLocation>
</comment>
<keyword evidence="12" id="KW-1185">Reference proteome</keyword>
<dbReference type="Proteomes" id="UP000054007">
    <property type="component" value="Unassembled WGS sequence"/>
</dbReference>
<evidence type="ECO:0000313" key="11">
    <source>
        <dbReference type="EMBL" id="KIY69427.1"/>
    </source>
</evidence>
<comment type="similarity">
    <text evidence="2">Belongs to the G-protein coupled receptor 4 family.</text>
</comment>
<feature type="transmembrane region" description="Helical" evidence="10">
    <location>
        <begin position="202"/>
        <end position="226"/>
    </location>
</feature>
<evidence type="ECO:0000256" key="10">
    <source>
        <dbReference type="SAM" id="Phobius"/>
    </source>
</evidence>
<dbReference type="GO" id="GO:0000750">
    <property type="term" value="P:pheromone-dependent signal transduction involved in conjugation with cellular fusion"/>
    <property type="evidence" value="ECO:0007669"/>
    <property type="project" value="TreeGrafter"/>
</dbReference>
<organism evidence="11 12">
    <name type="scientific">Cylindrobasidium torrendii FP15055 ss-10</name>
    <dbReference type="NCBI Taxonomy" id="1314674"/>
    <lineage>
        <taxon>Eukaryota</taxon>
        <taxon>Fungi</taxon>
        <taxon>Dikarya</taxon>
        <taxon>Basidiomycota</taxon>
        <taxon>Agaricomycotina</taxon>
        <taxon>Agaricomycetes</taxon>
        <taxon>Agaricomycetidae</taxon>
        <taxon>Agaricales</taxon>
        <taxon>Marasmiineae</taxon>
        <taxon>Physalacriaceae</taxon>
        <taxon>Cylindrobasidium</taxon>
    </lineage>
</organism>
<feature type="transmembrane region" description="Helical" evidence="10">
    <location>
        <begin position="6"/>
        <end position="24"/>
    </location>
</feature>
<keyword evidence="9" id="KW-0807">Transducer</keyword>
<evidence type="ECO:0000256" key="9">
    <source>
        <dbReference type="ARBA" id="ARBA00023224"/>
    </source>
</evidence>
<dbReference type="PANTHER" id="PTHR28097:SF1">
    <property type="entry name" value="PHEROMONE A FACTOR RECEPTOR"/>
    <property type="match status" value="1"/>
</dbReference>
<dbReference type="InterPro" id="IPR001499">
    <property type="entry name" value="GPCR_STE3"/>
</dbReference>
<feature type="transmembrane region" description="Helical" evidence="10">
    <location>
        <begin position="155"/>
        <end position="181"/>
    </location>
</feature>
<evidence type="ECO:0000256" key="2">
    <source>
        <dbReference type="ARBA" id="ARBA00011085"/>
    </source>
</evidence>
<dbReference type="GO" id="GO:0005886">
    <property type="term" value="C:plasma membrane"/>
    <property type="evidence" value="ECO:0007669"/>
    <property type="project" value="TreeGrafter"/>
</dbReference>
<keyword evidence="8" id="KW-0675">Receptor</keyword>
<keyword evidence="6" id="KW-0297">G-protein coupled receptor</keyword>
<evidence type="ECO:0000256" key="7">
    <source>
        <dbReference type="ARBA" id="ARBA00023136"/>
    </source>
</evidence>
<dbReference type="GO" id="GO:0004932">
    <property type="term" value="F:mating-type factor pheromone receptor activity"/>
    <property type="evidence" value="ECO:0007669"/>
    <property type="project" value="InterPro"/>
</dbReference>
<evidence type="ECO:0000256" key="8">
    <source>
        <dbReference type="ARBA" id="ARBA00023170"/>
    </source>
</evidence>
<evidence type="ECO:0000256" key="3">
    <source>
        <dbReference type="ARBA" id="ARBA00022507"/>
    </source>
</evidence>
<evidence type="ECO:0000256" key="6">
    <source>
        <dbReference type="ARBA" id="ARBA00023040"/>
    </source>
</evidence>
<sequence>MAWAANEAFIVLSAVGTIVSLLPWRSLPGGYNIASCAYMAWAAVACLNACINALVWNHNVKDHAPVWCDISSHIIMATDISISACTLAINRRIYVLASFDCNFKSVVSTVPRAMIEDLLICVGLPILQMVVYVVPQGSRYQILEDYGCAPASINTWMSIALVNVPPLTLGLITTAYCVANIRNIVKRRRRNIAGGYRITHSLYVRLMLISTTGAILTVTCSLWVLASNVSFVSPWTGWKDMHSGLSDVEILPASIWRARAEVAAGVEMQRWFNVVSSFVFFAIFGWTPESKKIFANLLTSIALTSGKTRPEPARTGGTSFVISRLQPFTAFARELDEEEADATNKNIIPLYPRKNPNGDEDDGLGTYSTLLQPAVIRVPEEVFKPEAVGRIRILGVPAGPRRPPPPMYAL</sequence>
<dbReference type="OrthoDB" id="2874149at2759"/>
<name>A0A0D7BFZ4_9AGAR</name>
<gene>
    <name evidence="11" type="ORF">CYLTODRAFT_442672</name>
</gene>
<dbReference type="AlphaFoldDB" id="A0A0D7BFZ4"/>
<keyword evidence="4 10" id="KW-0812">Transmembrane</keyword>
<protein>
    <submittedName>
        <fullName evidence="11">STE3-domain-containing protein</fullName>
    </submittedName>
</protein>
<evidence type="ECO:0000256" key="5">
    <source>
        <dbReference type="ARBA" id="ARBA00022989"/>
    </source>
</evidence>
<dbReference type="PRINTS" id="PR00899">
    <property type="entry name" value="GPCRSTE3"/>
</dbReference>
<keyword evidence="3" id="KW-0589">Pheromone response</keyword>
<proteinExistence type="inferred from homology"/>
<feature type="transmembrane region" description="Helical" evidence="10">
    <location>
        <begin position="118"/>
        <end position="135"/>
    </location>
</feature>
<accession>A0A0D7BFZ4</accession>
<evidence type="ECO:0000256" key="4">
    <source>
        <dbReference type="ARBA" id="ARBA00022692"/>
    </source>
</evidence>
<dbReference type="PANTHER" id="PTHR28097">
    <property type="entry name" value="PHEROMONE A FACTOR RECEPTOR"/>
    <property type="match status" value="1"/>
</dbReference>